<dbReference type="Proteomes" id="UP000486903">
    <property type="component" value="Unassembled WGS sequence"/>
</dbReference>
<dbReference type="Gene3D" id="1.25.60.10">
    <property type="entry name" value="MgtE N-terminal domain-like"/>
    <property type="match status" value="1"/>
</dbReference>
<dbReference type="CDD" id="cd04606">
    <property type="entry name" value="CBS_pair_Mg_transporter"/>
    <property type="match status" value="1"/>
</dbReference>
<sequence>MKKLSVFLYTNILFKNIYDEFGDVLGELRDVYVTTEEGYPRVIGYKIRKDGITFHYEFRYIEFLDKNGSVEIRTRGSKEILPMMYTYLLSKNLLDKKIVDINGKQVVRVNDLRIAEIAGEYRVVAVETGPLARYRRLNVAGIAKCVYKLLGKDYEDKVLMWEDVESLEMVDNNLKLVVPYQKLSTLHPADLADILEDLDARSRKQIFESLDEDLAADTLEEIDPEYKGSIIKDLSETKAAEVLENMANDEIADLLDDLDEEEREKILINLEKEDAKEVKELLEYEDETVGSIMSKEFISLNLDITISDALDILKEMQPDEEVMYYIYITNEEDKIEGMISLRDLIINDSSKKIKDIMDETVSRVKHDDEINEAIEAAAKYDLVTVPVVDDEDKLVGIVIIHDLIDEFLFPLWKKKN</sequence>
<dbReference type="RefSeq" id="WP_003374571.1">
    <property type="nucleotide sequence ID" value="NZ_CP010520.1"/>
</dbReference>
<dbReference type="GO" id="GO:0016020">
    <property type="term" value="C:membrane"/>
    <property type="evidence" value="ECO:0007669"/>
    <property type="project" value="InterPro"/>
</dbReference>
<dbReference type="Gene3D" id="3.10.580.10">
    <property type="entry name" value="CBS-domain"/>
    <property type="match status" value="1"/>
</dbReference>
<dbReference type="EMBL" id="SWVK01000004">
    <property type="protein sequence ID" value="NFN34400.1"/>
    <property type="molecule type" value="Genomic_DNA"/>
</dbReference>
<evidence type="ECO:0000259" key="3">
    <source>
        <dbReference type="PROSITE" id="PS51371"/>
    </source>
</evidence>
<dbReference type="SUPFAM" id="SSF54631">
    <property type="entry name" value="CBS-domain pair"/>
    <property type="match status" value="1"/>
</dbReference>
<dbReference type="PANTHER" id="PTHR43773:SF1">
    <property type="entry name" value="MAGNESIUM TRANSPORTER MGTE"/>
    <property type="match status" value="1"/>
</dbReference>
<dbReference type="Pfam" id="PF05239">
    <property type="entry name" value="PRC"/>
    <property type="match status" value="1"/>
</dbReference>
<dbReference type="SMART" id="SM00116">
    <property type="entry name" value="CBS"/>
    <property type="match status" value="2"/>
</dbReference>
<feature type="domain" description="CBS" evidence="3">
    <location>
        <begin position="357"/>
        <end position="414"/>
    </location>
</feature>
<evidence type="ECO:0000313" key="9">
    <source>
        <dbReference type="Proteomes" id="UP000486903"/>
    </source>
</evidence>
<evidence type="ECO:0000313" key="6">
    <source>
        <dbReference type="EMBL" id="NFV26116.1"/>
    </source>
</evidence>
<dbReference type="OrthoDB" id="9790355at2"/>
<proteinExistence type="predicted"/>
<dbReference type="InterPro" id="IPR006669">
    <property type="entry name" value="MgtE_transporter"/>
</dbReference>
<keyword evidence="2" id="KW-0175">Coiled coil</keyword>
<dbReference type="SMART" id="SM00924">
    <property type="entry name" value="MgtE_N"/>
    <property type="match status" value="1"/>
</dbReference>
<evidence type="ECO:0000313" key="4">
    <source>
        <dbReference type="EMBL" id="NFF87799.1"/>
    </source>
</evidence>
<comment type="caution">
    <text evidence="4">The sequence shown here is derived from an EMBL/GenBank/DDBJ whole genome shotgun (WGS) entry which is preliminary data.</text>
</comment>
<dbReference type="Pfam" id="PF00571">
    <property type="entry name" value="CBS"/>
    <property type="match status" value="2"/>
</dbReference>
<evidence type="ECO:0000313" key="8">
    <source>
        <dbReference type="Proteomes" id="UP000476820"/>
    </source>
</evidence>
<reference evidence="7 8" key="1">
    <citation type="submission" date="2019-04" db="EMBL/GenBank/DDBJ databases">
        <title>Genome sequencing of Clostridium botulinum Groups I-IV and Clostridium butyricum.</title>
        <authorList>
            <person name="Brunt J."/>
            <person name="Van Vliet A.H.M."/>
            <person name="Stringer S.C."/>
            <person name="Carter A.T."/>
            <person name="Peck M.W."/>
        </authorList>
    </citation>
    <scope>NUCLEOTIDE SEQUENCE [LARGE SCALE GENOMIC DNA]</scope>
    <source>
        <strain evidence="4 8">1605</strain>
        <strain evidence="6 9">BL81</strain>
        <strain evidence="5 7">CB-K-33E</strain>
    </source>
</reference>
<dbReference type="EMBL" id="SWOV01000016">
    <property type="protein sequence ID" value="NFF87799.1"/>
    <property type="molecule type" value="Genomic_DNA"/>
</dbReference>
<keyword evidence="1" id="KW-0129">CBS domain</keyword>
<dbReference type="PANTHER" id="PTHR43773">
    <property type="entry name" value="MAGNESIUM TRANSPORTER MGTE"/>
    <property type="match status" value="1"/>
</dbReference>
<dbReference type="EMBL" id="SXFB01000004">
    <property type="protein sequence ID" value="NFV26116.1"/>
    <property type="molecule type" value="Genomic_DNA"/>
</dbReference>
<dbReference type="Proteomes" id="UP000476820">
    <property type="component" value="Unassembled WGS sequence"/>
</dbReference>
<name>A0A0C2NT94_CLOBO</name>
<dbReference type="Pfam" id="PF03448">
    <property type="entry name" value="MgtE_N"/>
    <property type="match status" value="1"/>
</dbReference>
<evidence type="ECO:0000313" key="7">
    <source>
        <dbReference type="Proteomes" id="UP000473681"/>
    </source>
</evidence>
<dbReference type="Proteomes" id="UP000473681">
    <property type="component" value="Unassembled WGS sequence"/>
</dbReference>
<gene>
    <name evidence="4" type="ORF">FC774_07925</name>
    <name evidence="5" type="ORF">FDB51_04490</name>
    <name evidence="6" type="ORF">FDG31_07970</name>
</gene>
<dbReference type="InterPro" id="IPR046342">
    <property type="entry name" value="CBS_dom_sf"/>
</dbReference>
<evidence type="ECO:0000313" key="5">
    <source>
        <dbReference type="EMBL" id="NFN34400.1"/>
    </source>
</evidence>
<dbReference type="InterPro" id="IPR000644">
    <property type="entry name" value="CBS_dom"/>
</dbReference>
<dbReference type="GO" id="GO:0015095">
    <property type="term" value="F:magnesium ion transmembrane transporter activity"/>
    <property type="evidence" value="ECO:0007669"/>
    <property type="project" value="InterPro"/>
</dbReference>
<evidence type="ECO:0000256" key="1">
    <source>
        <dbReference type="PROSITE-ProRule" id="PRU00703"/>
    </source>
</evidence>
<dbReference type="InterPro" id="IPR027275">
    <property type="entry name" value="PRC-brl_dom"/>
</dbReference>
<feature type="coiled-coil region" evidence="2">
    <location>
        <begin position="244"/>
        <end position="287"/>
    </location>
</feature>
<dbReference type="SUPFAM" id="SSF158791">
    <property type="entry name" value="MgtE N-terminal domain-like"/>
    <property type="match status" value="1"/>
</dbReference>
<accession>A0A0C2NT94</accession>
<dbReference type="AlphaFoldDB" id="A0A0C2NT94"/>
<feature type="domain" description="CBS" evidence="3">
    <location>
        <begin position="293"/>
        <end position="356"/>
    </location>
</feature>
<dbReference type="InterPro" id="IPR038076">
    <property type="entry name" value="MgtE_N_sf"/>
</dbReference>
<dbReference type="InterPro" id="IPR006668">
    <property type="entry name" value="Mg_transptr_MgtE_intracell_dom"/>
</dbReference>
<evidence type="ECO:0000256" key="2">
    <source>
        <dbReference type="SAM" id="Coils"/>
    </source>
</evidence>
<protein>
    <submittedName>
        <fullName evidence="4">Magnesium transporter</fullName>
    </submittedName>
</protein>
<organism evidence="4 8">
    <name type="scientific">Clostridium botulinum</name>
    <dbReference type="NCBI Taxonomy" id="1491"/>
    <lineage>
        <taxon>Bacteria</taxon>
        <taxon>Bacillati</taxon>
        <taxon>Bacillota</taxon>
        <taxon>Clostridia</taxon>
        <taxon>Eubacteriales</taxon>
        <taxon>Clostridiaceae</taxon>
        <taxon>Clostridium</taxon>
    </lineage>
</organism>
<dbReference type="PROSITE" id="PS51371">
    <property type="entry name" value="CBS"/>
    <property type="match status" value="2"/>
</dbReference>